<keyword evidence="2" id="KW-1185">Reference proteome</keyword>
<accession>A0A3Q9HTG0</accession>
<protein>
    <submittedName>
        <fullName evidence="1">Uncharacterized protein</fullName>
    </submittedName>
</protein>
<sequence>MEKEGLFGDEKRYPSGYSFQDEKVAQIFQEFRELALEKIVQEYLGFVSGIAVYFRSKERELDDRKKNLLQNYKQLFNFYYNQINRETYYYLLEVIEKVKNNKKKNVDSTKTKIVSKIEKIFTELKKNIRNL</sequence>
<dbReference type="EMBL" id="CP016379">
    <property type="protein sequence ID" value="AZR74048.1"/>
    <property type="molecule type" value="Genomic_DNA"/>
</dbReference>
<gene>
    <name evidence="1" type="ORF">BBF96_11970</name>
</gene>
<organism evidence="1 2">
    <name type="scientific">Anoxybacter fermentans</name>
    <dbReference type="NCBI Taxonomy" id="1323375"/>
    <lineage>
        <taxon>Bacteria</taxon>
        <taxon>Bacillati</taxon>
        <taxon>Bacillota</taxon>
        <taxon>Clostridia</taxon>
        <taxon>Halanaerobiales</taxon>
        <taxon>Anoxybacter</taxon>
    </lineage>
</organism>
<proteinExistence type="predicted"/>
<dbReference type="KEGG" id="aft:BBF96_11970"/>
<name>A0A3Q9HTG0_9FIRM</name>
<reference evidence="1 2" key="1">
    <citation type="submission" date="2016-07" db="EMBL/GenBank/DDBJ databases">
        <title>Genome and transcriptome analysis of iron-reducing fermentative bacteria Anoxybacter fermentans.</title>
        <authorList>
            <person name="Zeng X."/>
            <person name="Shao Z."/>
        </authorList>
    </citation>
    <scope>NUCLEOTIDE SEQUENCE [LARGE SCALE GENOMIC DNA]</scope>
    <source>
        <strain evidence="1 2">DY22613</strain>
    </source>
</reference>
<evidence type="ECO:0000313" key="2">
    <source>
        <dbReference type="Proteomes" id="UP000267250"/>
    </source>
</evidence>
<dbReference type="AlphaFoldDB" id="A0A3Q9HTG0"/>
<dbReference type="Proteomes" id="UP000267250">
    <property type="component" value="Chromosome"/>
</dbReference>
<evidence type="ECO:0000313" key="1">
    <source>
        <dbReference type="EMBL" id="AZR74048.1"/>
    </source>
</evidence>